<keyword evidence="6" id="KW-0969">Cilium</keyword>
<keyword evidence="4" id="KW-0143">Chaperone</keyword>
<keyword evidence="6" id="KW-0282">Flagellum</keyword>
<comment type="caution">
    <text evidence="6">The sequence shown here is derived from an EMBL/GenBank/DDBJ whole genome shotgun (WGS) entry which is preliminary data.</text>
</comment>
<dbReference type="InterPro" id="IPR008622">
    <property type="entry name" value="FliT"/>
</dbReference>
<organism evidence="6 7">
    <name type="scientific">Undibacterium baiyunense</name>
    <dbReference type="NCBI Taxonomy" id="2828731"/>
    <lineage>
        <taxon>Bacteria</taxon>
        <taxon>Pseudomonadati</taxon>
        <taxon>Pseudomonadota</taxon>
        <taxon>Betaproteobacteria</taxon>
        <taxon>Burkholderiales</taxon>
        <taxon>Oxalobacteraceae</taxon>
        <taxon>Undibacterium</taxon>
    </lineage>
</organism>
<dbReference type="AlphaFoldDB" id="A0A941I4N8"/>
<protein>
    <recommendedName>
        <fullName evidence="5">Flagellar protein FliT</fullName>
    </recommendedName>
</protein>
<reference evidence="6 7" key="1">
    <citation type="submission" date="2021-04" db="EMBL/GenBank/DDBJ databases">
        <title>novel species isolated from subtropical streams in China.</title>
        <authorList>
            <person name="Lu H."/>
        </authorList>
    </citation>
    <scope>NUCLEOTIDE SEQUENCE [LARGE SCALE GENOMIC DNA]</scope>
    <source>
        <strain evidence="6 7">BYS107W</strain>
    </source>
</reference>
<evidence type="ECO:0000313" key="7">
    <source>
        <dbReference type="Proteomes" id="UP000680158"/>
    </source>
</evidence>
<dbReference type="GO" id="GO:0044781">
    <property type="term" value="P:bacterial-type flagellum organization"/>
    <property type="evidence" value="ECO:0007669"/>
    <property type="project" value="UniProtKB-KW"/>
</dbReference>
<keyword evidence="7" id="KW-1185">Reference proteome</keyword>
<keyword evidence="2" id="KW-0963">Cytoplasm</keyword>
<gene>
    <name evidence="6" type="ORF">KDM92_15900</name>
</gene>
<evidence type="ECO:0000256" key="5">
    <source>
        <dbReference type="ARBA" id="ARBA00093797"/>
    </source>
</evidence>
<dbReference type="EMBL" id="JAGSPM010000011">
    <property type="protein sequence ID" value="MBR7748070.1"/>
    <property type="molecule type" value="Genomic_DNA"/>
</dbReference>
<evidence type="ECO:0000256" key="1">
    <source>
        <dbReference type="ARBA" id="ARBA00004514"/>
    </source>
</evidence>
<dbReference type="RefSeq" id="WP_189346671.1">
    <property type="nucleotide sequence ID" value="NZ_JAGSPM010000011.1"/>
</dbReference>
<accession>A0A941I4N8</accession>
<evidence type="ECO:0000256" key="2">
    <source>
        <dbReference type="ARBA" id="ARBA00022490"/>
    </source>
</evidence>
<proteinExistence type="predicted"/>
<comment type="subcellular location">
    <subcellularLocation>
        <location evidence="1">Cytoplasm</location>
        <location evidence="1">Cytosol</location>
    </subcellularLocation>
</comment>
<dbReference type="Gene3D" id="1.20.58.380">
    <property type="entry name" value="Flagellar protein flit"/>
    <property type="match status" value="1"/>
</dbReference>
<evidence type="ECO:0000313" key="6">
    <source>
        <dbReference type="EMBL" id="MBR7748070.1"/>
    </source>
</evidence>
<keyword evidence="3" id="KW-1005">Bacterial flagellum biogenesis</keyword>
<evidence type="ECO:0000256" key="4">
    <source>
        <dbReference type="ARBA" id="ARBA00023186"/>
    </source>
</evidence>
<keyword evidence="6" id="KW-0966">Cell projection</keyword>
<dbReference type="Proteomes" id="UP000680158">
    <property type="component" value="Unassembled WGS sequence"/>
</dbReference>
<sequence length="111" mass="12519">MNSFELLTVYEKVAHITSEMLEAARANDWELLAKLENDCSNQVSTLRQFEGPSELPSDLKAKKITIIKQILADDRAIRDITEPWMKNLANLMKSSSTSRKLSQSYGANQMG</sequence>
<evidence type="ECO:0000256" key="3">
    <source>
        <dbReference type="ARBA" id="ARBA00022795"/>
    </source>
</evidence>
<name>A0A941I4N8_9BURK</name>
<dbReference type="Pfam" id="PF05400">
    <property type="entry name" value="FliT"/>
    <property type="match status" value="1"/>
</dbReference>